<evidence type="ECO:0000256" key="1">
    <source>
        <dbReference type="SAM" id="MobiDB-lite"/>
    </source>
</evidence>
<feature type="region of interest" description="Disordered" evidence="1">
    <location>
        <begin position="1"/>
        <end position="25"/>
    </location>
</feature>
<evidence type="ECO:0000259" key="2">
    <source>
        <dbReference type="Pfam" id="PF08100"/>
    </source>
</evidence>
<evidence type="ECO:0000313" key="4">
    <source>
        <dbReference type="Proteomes" id="UP001497522"/>
    </source>
</evidence>
<proteinExistence type="predicted"/>
<dbReference type="InterPro" id="IPR036390">
    <property type="entry name" value="WH_DNA-bd_sf"/>
</dbReference>
<feature type="compositionally biased region" description="Basic and acidic residues" evidence="1">
    <location>
        <begin position="7"/>
        <end position="22"/>
    </location>
</feature>
<dbReference type="Gene3D" id="1.10.10.10">
    <property type="entry name" value="Winged helix-like DNA-binding domain superfamily/Winged helix DNA-binding domain"/>
    <property type="match status" value="1"/>
</dbReference>
<protein>
    <recommendedName>
        <fullName evidence="2">O-methyltransferase dimerisation domain-containing protein</fullName>
    </recommendedName>
</protein>
<organism evidence="3 4">
    <name type="scientific">Sphagnum jensenii</name>
    <dbReference type="NCBI Taxonomy" id="128206"/>
    <lineage>
        <taxon>Eukaryota</taxon>
        <taxon>Viridiplantae</taxon>
        <taxon>Streptophyta</taxon>
        <taxon>Embryophyta</taxon>
        <taxon>Bryophyta</taxon>
        <taxon>Sphagnophytina</taxon>
        <taxon>Sphagnopsida</taxon>
        <taxon>Sphagnales</taxon>
        <taxon>Sphagnaceae</taxon>
        <taxon>Sphagnum</taxon>
    </lineage>
</organism>
<reference evidence="3" key="1">
    <citation type="submission" date="2024-03" db="EMBL/GenBank/DDBJ databases">
        <authorList>
            <consortium name="ELIXIR-Norway"/>
            <consortium name="Elixir Norway"/>
        </authorList>
    </citation>
    <scope>NUCLEOTIDE SEQUENCE</scope>
</reference>
<dbReference type="InterPro" id="IPR036388">
    <property type="entry name" value="WH-like_DNA-bd_sf"/>
</dbReference>
<dbReference type="SUPFAM" id="SSF46785">
    <property type="entry name" value="Winged helix' DNA-binding domain"/>
    <property type="match status" value="1"/>
</dbReference>
<sequence length="122" mass="12964">MAVNGSTDHHAQAADEDHRETPLRNGIVGEQDVAARDAAMRLATIMAVPAVLKAAIELGVFEILSKARGASKSLTAKEIASQVLPPDDSGLSVINDAYLASTGKRECCSRIGCDSPEWEFKQ</sequence>
<accession>A0ABP1BKK8</accession>
<dbReference type="Proteomes" id="UP001497522">
    <property type="component" value="Chromosome 5"/>
</dbReference>
<dbReference type="EMBL" id="OZ023706">
    <property type="protein sequence ID" value="CAK9875719.1"/>
    <property type="molecule type" value="Genomic_DNA"/>
</dbReference>
<gene>
    <name evidence="3" type="ORF">CSSPJE1EN2_LOCUS17941</name>
</gene>
<dbReference type="InterPro" id="IPR012967">
    <property type="entry name" value="COMT_dimerisation"/>
</dbReference>
<feature type="domain" description="O-methyltransferase dimerisation" evidence="2">
    <location>
        <begin position="40"/>
        <end position="87"/>
    </location>
</feature>
<evidence type="ECO:0000313" key="3">
    <source>
        <dbReference type="EMBL" id="CAK9875719.1"/>
    </source>
</evidence>
<name>A0ABP1BKK8_9BRYO</name>
<dbReference type="Pfam" id="PF08100">
    <property type="entry name" value="Dimerisation"/>
    <property type="match status" value="1"/>
</dbReference>
<keyword evidence="4" id="KW-1185">Reference proteome</keyword>